<reference evidence="5 6" key="1">
    <citation type="submission" date="2018-11" db="EMBL/GenBank/DDBJ databases">
        <title>Phylogenetic determinants of toxin gene distribution in genomes of Brevibacillus laterosporus.</title>
        <authorList>
            <person name="Glare T.R."/>
            <person name="Durrant A."/>
            <person name="Berry C."/>
            <person name="Palma L."/>
            <person name="Ormskirk M."/>
            <person name="Cox M.O."/>
        </authorList>
    </citation>
    <scope>NUCLEOTIDE SEQUENCE [LARGE SCALE GENOMIC DNA]</scope>
    <source>
        <strain evidence="5 6">1821L</strain>
    </source>
</reference>
<dbReference type="FunFam" id="3.20.20.100:FF:000008">
    <property type="entry name" value="Aldo/keto reductase family oxidoreductase"/>
    <property type="match status" value="1"/>
</dbReference>
<dbReference type="Gene3D" id="3.20.20.100">
    <property type="entry name" value="NADP-dependent oxidoreductase domain"/>
    <property type="match status" value="1"/>
</dbReference>
<comment type="similarity">
    <text evidence="3">Belongs to the aldo/keto reductase family. Aldo/keto reductase 2 subfamily.</text>
</comment>
<dbReference type="Proteomes" id="UP000319432">
    <property type="component" value="Chromosome"/>
</dbReference>
<feature type="domain" description="NADP-dependent oxidoreductase" evidence="4">
    <location>
        <begin position="14"/>
        <end position="290"/>
    </location>
</feature>
<dbReference type="EMBL" id="CP033464">
    <property type="protein sequence ID" value="QDX91475.1"/>
    <property type="molecule type" value="Genomic_DNA"/>
</dbReference>
<gene>
    <name evidence="5" type="ORF">EEL30_03230</name>
</gene>
<dbReference type="PANTHER" id="PTHR43364">
    <property type="entry name" value="NADH-SPECIFIC METHYLGLYOXAL REDUCTASE-RELATED"/>
    <property type="match status" value="1"/>
</dbReference>
<dbReference type="AlphaFoldDB" id="A0A502IH50"/>
<dbReference type="SUPFAM" id="SSF51430">
    <property type="entry name" value="NAD(P)-linked oxidoreductase"/>
    <property type="match status" value="1"/>
</dbReference>
<evidence type="ECO:0000256" key="3">
    <source>
        <dbReference type="ARBA" id="ARBA00038157"/>
    </source>
</evidence>
<evidence type="ECO:0000259" key="4">
    <source>
        <dbReference type="Pfam" id="PF00248"/>
    </source>
</evidence>
<sequence length="300" mass="34213">MERVILHDDLTFSRIIHGLWRLVEWNMSKEEVVHFIESCLEMGVTTFDHADIYGGYTCEERFGEALALKPSLRENMQIVTKCGIKLMNPNRPPQKLHYYDSSKNHIVTSVDSSLQKLRTDYIDVLLIHRPDYLMDPTEVAEAFRELHATGKVRHFGVSNFTPSQFDLLQSYLDKPLVTNQLELSAGNFDLFQNGTVDHCMLHRVKPMAWSPLNGGAIFTSQTEKHVRLRNTLMDVAKEIGASSIEQVLYAWLLMHPAQIMPIAGSGKLERVALAVDSLSLQLTRENWYEILRASIGKDVD</sequence>
<dbReference type="InterPro" id="IPR023210">
    <property type="entry name" value="NADP_OxRdtase_dom"/>
</dbReference>
<evidence type="ECO:0000313" key="6">
    <source>
        <dbReference type="Proteomes" id="UP000319432"/>
    </source>
</evidence>
<organism evidence="5 6">
    <name type="scientific">Brevibacillus laterosporus</name>
    <name type="common">Bacillus laterosporus</name>
    <dbReference type="NCBI Taxonomy" id="1465"/>
    <lineage>
        <taxon>Bacteria</taxon>
        <taxon>Bacillati</taxon>
        <taxon>Bacillota</taxon>
        <taxon>Bacilli</taxon>
        <taxon>Bacillales</taxon>
        <taxon>Paenibacillaceae</taxon>
        <taxon>Brevibacillus</taxon>
    </lineage>
</organism>
<proteinExistence type="inferred from homology"/>
<keyword evidence="2" id="KW-0560">Oxidoreductase</keyword>
<accession>A0A502IH50</accession>
<keyword evidence="6" id="KW-1185">Reference proteome</keyword>
<evidence type="ECO:0000313" key="5">
    <source>
        <dbReference type="EMBL" id="QDX91475.1"/>
    </source>
</evidence>
<name>A0A502IH50_BRELA</name>
<protein>
    <submittedName>
        <fullName evidence="5">Aldo/keto reductase family oxidoreductase</fullName>
    </submittedName>
</protein>
<dbReference type="CDD" id="cd19092">
    <property type="entry name" value="AKR_BsYcsN_EcYdhF-like"/>
    <property type="match status" value="1"/>
</dbReference>
<evidence type="ECO:0000256" key="1">
    <source>
        <dbReference type="ARBA" id="ARBA00022857"/>
    </source>
</evidence>
<dbReference type="PANTHER" id="PTHR43364:SF1">
    <property type="entry name" value="OXIDOREDUCTASE YDHF"/>
    <property type="match status" value="1"/>
</dbReference>
<dbReference type="Pfam" id="PF00248">
    <property type="entry name" value="Aldo_ket_red"/>
    <property type="match status" value="1"/>
</dbReference>
<dbReference type="OrthoDB" id="9773828at2"/>
<evidence type="ECO:0000256" key="2">
    <source>
        <dbReference type="ARBA" id="ARBA00023002"/>
    </source>
</evidence>
<dbReference type="InterPro" id="IPR036812">
    <property type="entry name" value="NAD(P)_OxRdtase_dom_sf"/>
</dbReference>
<dbReference type="InterPro" id="IPR050523">
    <property type="entry name" value="AKR_Detox_Biosynth"/>
</dbReference>
<keyword evidence="1" id="KW-0521">NADP</keyword>
<dbReference type="GO" id="GO:0016491">
    <property type="term" value="F:oxidoreductase activity"/>
    <property type="evidence" value="ECO:0007669"/>
    <property type="project" value="UniProtKB-KW"/>
</dbReference>
<dbReference type="GO" id="GO:0005829">
    <property type="term" value="C:cytosol"/>
    <property type="evidence" value="ECO:0007669"/>
    <property type="project" value="TreeGrafter"/>
</dbReference>